<feature type="signal peptide" evidence="1">
    <location>
        <begin position="1"/>
        <end position="17"/>
    </location>
</feature>
<dbReference type="Gene3D" id="3.90.280.10">
    <property type="entry name" value="PEBP-like"/>
    <property type="match status" value="1"/>
</dbReference>
<dbReference type="AlphaFoldDB" id="A0A8E2EQD1"/>
<dbReference type="InterPro" id="IPR036610">
    <property type="entry name" value="PEBP-like_sf"/>
</dbReference>
<protein>
    <submittedName>
        <fullName evidence="2">PEBP-like protein</fullName>
    </submittedName>
</protein>
<accession>A0A8E2EQD1</accession>
<dbReference type="SUPFAM" id="SSF49777">
    <property type="entry name" value="PEBP-like"/>
    <property type="match status" value="1"/>
</dbReference>
<dbReference type="Pfam" id="PF01161">
    <property type="entry name" value="PBP"/>
    <property type="match status" value="1"/>
</dbReference>
<proteinExistence type="predicted"/>
<keyword evidence="1" id="KW-0732">Signal</keyword>
<organism evidence="2 3">
    <name type="scientific">Glonium stellatum</name>
    <dbReference type="NCBI Taxonomy" id="574774"/>
    <lineage>
        <taxon>Eukaryota</taxon>
        <taxon>Fungi</taxon>
        <taxon>Dikarya</taxon>
        <taxon>Ascomycota</taxon>
        <taxon>Pezizomycotina</taxon>
        <taxon>Dothideomycetes</taxon>
        <taxon>Pleosporomycetidae</taxon>
        <taxon>Gloniales</taxon>
        <taxon>Gloniaceae</taxon>
        <taxon>Glonium</taxon>
    </lineage>
</organism>
<dbReference type="InterPro" id="IPR008914">
    <property type="entry name" value="PEBP"/>
</dbReference>
<dbReference type="PANTHER" id="PTHR11362:SF141">
    <property type="entry name" value="PHOSPHATIDYLETHANOLAMINE-BINDING PROTEIN"/>
    <property type="match status" value="1"/>
</dbReference>
<name>A0A8E2EQD1_9PEZI</name>
<dbReference type="PANTHER" id="PTHR11362">
    <property type="entry name" value="PHOSPHATIDYLETHANOLAMINE-BINDING PROTEIN"/>
    <property type="match status" value="1"/>
</dbReference>
<evidence type="ECO:0000313" key="3">
    <source>
        <dbReference type="Proteomes" id="UP000250140"/>
    </source>
</evidence>
<feature type="chain" id="PRO_5034192560" evidence="1">
    <location>
        <begin position="18"/>
        <end position="191"/>
    </location>
</feature>
<gene>
    <name evidence="2" type="ORF">AOQ84DRAFT_382136</name>
</gene>
<dbReference type="EMBL" id="KV750843">
    <property type="protein sequence ID" value="OCL02967.1"/>
    <property type="molecule type" value="Genomic_DNA"/>
</dbReference>
<dbReference type="OrthoDB" id="2506647at2759"/>
<dbReference type="CDD" id="cd00866">
    <property type="entry name" value="PEBP_euk"/>
    <property type="match status" value="1"/>
</dbReference>
<evidence type="ECO:0000256" key="1">
    <source>
        <dbReference type="SAM" id="SignalP"/>
    </source>
</evidence>
<dbReference type="GO" id="GO:0046578">
    <property type="term" value="P:regulation of Ras protein signal transduction"/>
    <property type="evidence" value="ECO:0007669"/>
    <property type="project" value="TreeGrafter"/>
</dbReference>
<keyword evidence="3" id="KW-1185">Reference proteome</keyword>
<dbReference type="GO" id="GO:0005543">
    <property type="term" value="F:phospholipid binding"/>
    <property type="evidence" value="ECO:0007669"/>
    <property type="project" value="TreeGrafter"/>
</dbReference>
<reference evidence="2 3" key="1">
    <citation type="journal article" date="2016" name="Nat. Commun.">
        <title>Ectomycorrhizal ecology is imprinted in the genome of the dominant symbiotic fungus Cenococcum geophilum.</title>
        <authorList>
            <consortium name="DOE Joint Genome Institute"/>
            <person name="Peter M."/>
            <person name="Kohler A."/>
            <person name="Ohm R.A."/>
            <person name="Kuo A."/>
            <person name="Krutzmann J."/>
            <person name="Morin E."/>
            <person name="Arend M."/>
            <person name="Barry K.W."/>
            <person name="Binder M."/>
            <person name="Choi C."/>
            <person name="Clum A."/>
            <person name="Copeland A."/>
            <person name="Grisel N."/>
            <person name="Haridas S."/>
            <person name="Kipfer T."/>
            <person name="LaButti K."/>
            <person name="Lindquist E."/>
            <person name="Lipzen A."/>
            <person name="Maire R."/>
            <person name="Meier B."/>
            <person name="Mihaltcheva S."/>
            <person name="Molinier V."/>
            <person name="Murat C."/>
            <person name="Poggeler S."/>
            <person name="Quandt C.A."/>
            <person name="Sperisen C."/>
            <person name="Tritt A."/>
            <person name="Tisserant E."/>
            <person name="Crous P.W."/>
            <person name="Henrissat B."/>
            <person name="Nehls U."/>
            <person name="Egli S."/>
            <person name="Spatafora J.W."/>
            <person name="Grigoriev I.V."/>
            <person name="Martin F.M."/>
        </authorList>
    </citation>
    <scope>NUCLEOTIDE SEQUENCE [LARGE SCALE GENOMIC DNA]</scope>
    <source>
        <strain evidence="2 3">CBS 207.34</strain>
    </source>
</reference>
<sequence length="191" mass="19995">MLLFLYFSLLFTAITRAQTPVGFSPNVTAHLDVIFSSVAVTPPGMNLTKAAVAKQPTIGTSDEALNGTYLFVMLDIDVPASFTGGAAGTRGVNLHAMLTGFKSSGQTMSGTYILSSVATSPASYLAPAPPAEAPPHPHKYVELLFEQPANWAVPSSQQSAVSNRLGFNLTQFTVAAGLGSPIRANYFQVAG</sequence>
<dbReference type="GO" id="GO:0030414">
    <property type="term" value="F:peptidase inhibitor activity"/>
    <property type="evidence" value="ECO:0007669"/>
    <property type="project" value="TreeGrafter"/>
</dbReference>
<evidence type="ECO:0000313" key="2">
    <source>
        <dbReference type="EMBL" id="OCL02967.1"/>
    </source>
</evidence>
<dbReference type="InterPro" id="IPR035810">
    <property type="entry name" value="PEBP_euk"/>
</dbReference>
<dbReference type="GO" id="GO:0030162">
    <property type="term" value="P:regulation of proteolysis"/>
    <property type="evidence" value="ECO:0007669"/>
    <property type="project" value="TreeGrafter"/>
</dbReference>
<dbReference type="Proteomes" id="UP000250140">
    <property type="component" value="Unassembled WGS sequence"/>
</dbReference>